<keyword evidence="4" id="KW-1003">Cell membrane</keyword>
<evidence type="ECO:0000259" key="9">
    <source>
        <dbReference type="PROSITE" id="PS50850"/>
    </source>
</evidence>
<feature type="transmembrane region" description="Helical" evidence="8">
    <location>
        <begin position="20"/>
        <end position="39"/>
    </location>
</feature>
<evidence type="ECO:0000256" key="4">
    <source>
        <dbReference type="ARBA" id="ARBA00022475"/>
    </source>
</evidence>
<feature type="transmembrane region" description="Helical" evidence="8">
    <location>
        <begin position="276"/>
        <end position="303"/>
    </location>
</feature>
<feature type="transmembrane region" description="Helical" evidence="8">
    <location>
        <begin position="368"/>
        <end position="389"/>
    </location>
</feature>
<dbReference type="InterPro" id="IPR004638">
    <property type="entry name" value="EmrB-like"/>
</dbReference>
<keyword evidence="11" id="KW-1185">Reference proteome</keyword>
<feature type="transmembrane region" description="Helical" evidence="8">
    <location>
        <begin position="210"/>
        <end position="232"/>
    </location>
</feature>
<feature type="transmembrane region" description="Helical" evidence="8">
    <location>
        <begin position="343"/>
        <end position="362"/>
    </location>
</feature>
<dbReference type="SUPFAM" id="SSF103473">
    <property type="entry name" value="MFS general substrate transporter"/>
    <property type="match status" value="1"/>
</dbReference>
<dbReference type="RefSeq" id="WP_153406418.1">
    <property type="nucleotide sequence ID" value="NZ_ML762445.1"/>
</dbReference>
<evidence type="ECO:0000256" key="6">
    <source>
        <dbReference type="ARBA" id="ARBA00022989"/>
    </source>
</evidence>
<dbReference type="PANTHER" id="PTHR42718">
    <property type="entry name" value="MAJOR FACILITATOR SUPERFAMILY MULTIDRUG TRANSPORTER MFSC"/>
    <property type="match status" value="1"/>
</dbReference>
<dbReference type="PROSITE" id="PS50850">
    <property type="entry name" value="MFS"/>
    <property type="match status" value="1"/>
</dbReference>
<sequence length="479" mass="51891">MGKLNSEHIVFPIAKEKTIAPVFILFAVCPGAFLSHFSAGLVNIALPQMSLFFQTSLSITQWVVTAYLLAVMISLPLMGKLADLFGMKEIHNIGYIVFGIGALLSAASHSLIFLIAARIIQGVGAAMLQSTNMAIIAANYPGENRGRAMGIVGTAVGLGALLGPSIGGFLINIFSWEILFWLQVPIVMIVSIFSFRFIPQNNSGRKHTPFDYTGAAMFAFGITAVIYVLNVIGDNGFTFYLIPVSFAGVLSIWLFVRRSYRLEYPFIQLSLFKPPLIKIGGMTIIVSYMITFSTMVVIPFYLVGVLETTTSFAGILLMAYPLLMAITGPISGNLADVFGSKKVVIIGLVVMLFSLAGLGLITPGTNTWKIAALLCLLGLAMGVLTSPNYTLMIGQVSKELLGTISSAIALLRNLGMALGTAFGVTFMNLWVEGSITEWMSNGNHENLDQVMLGFQSFFWFLLLLNVIILLIGIKIFKNN</sequence>
<dbReference type="InterPro" id="IPR036259">
    <property type="entry name" value="MFS_trans_sf"/>
</dbReference>
<feature type="transmembrane region" description="Helical" evidence="8">
    <location>
        <begin position="309"/>
        <end position="331"/>
    </location>
</feature>
<keyword evidence="6 8" id="KW-1133">Transmembrane helix</keyword>
<protein>
    <submittedName>
        <fullName evidence="10">MFS transporter</fullName>
    </submittedName>
</protein>
<comment type="caution">
    <text evidence="10">The sequence shown here is derived from an EMBL/GenBank/DDBJ whole genome shotgun (WGS) entry which is preliminary data.</text>
</comment>
<dbReference type="OrthoDB" id="102502at2"/>
<accession>A0A7C8GRK9</accession>
<proteinExistence type="inferred from homology"/>
<evidence type="ECO:0000313" key="11">
    <source>
        <dbReference type="Proteomes" id="UP000480246"/>
    </source>
</evidence>
<name>A0A7C8GRK9_9BACI</name>
<dbReference type="Gene3D" id="1.20.1250.20">
    <property type="entry name" value="MFS general substrate transporter like domains"/>
    <property type="match status" value="2"/>
</dbReference>
<keyword evidence="3" id="KW-0813">Transport</keyword>
<evidence type="ECO:0000313" key="10">
    <source>
        <dbReference type="EMBL" id="KAB8126986.1"/>
    </source>
</evidence>
<dbReference type="GO" id="GO:0005886">
    <property type="term" value="C:plasma membrane"/>
    <property type="evidence" value="ECO:0007669"/>
    <property type="project" value="UniProtKB-SubCell"/>
</dbReference>
<feature type="transmembrane region" description="Helical" evidence="8">
    <location>
        <begin position="59"/>
        <end position="81"/>
    </location>
</feature>
<feature type="transmembrane region" description="Helical" evidence="8">
    <location>
        <begin position="150"/>
        <end position="174"/>
    </location>
</feature>
<feature type="domain" description="Major facilitator superfamily (MFS) profile" evidence="9">
    <location>
        <begin position="24"/>
        <end position="479"/>
    </location>
</feature>
<feature type="transmembrane region" description="Helical" evidence="8">
    <location>
        <begin position="238"/>
        <end position="256"/>
    </location>
</feature>
<dbReference type="Proteomes" id="UP000480246">
    <property type="component" value="Unassembled WGS sequence"/>
</dbReference>
<dbReference type="Pfam" id="PF07690">
    <property type="entry name" value="MFS_1"/>
    <property type="match status" value="1"/>
</dbReference>
<evidence type="ECO:0000256" key="2">
    <source>
        <dbReference type="ARBA" id="ARBA00008537"/>
    </source>
</evidence>
<organism evidence="10 11">
    <name type="scientific">Gracilibacillus oryzae</name>
    <dbReference type="NCBI Taxonomy" id="1672701"/>
    <lineage>
        <taxon>Bacteria</taxon>
        <taxon>Bacillati</taxon>
        <taxon>Bacillota</taxon>
        <taxon>Bacilli</taxon>
        <taxon>Bacillales</taxon>
        <taxon>Bacillaceae</taxon>
        <taxon>Gracilibacillus</taxon>
    </lineage>
</organism>
<dbReference type="CDD" id="cd17321">
    <property type="entry name" value="MFS_MMR_MDR_like"/>
    <property type="match status" value="1"/>
</dbReference>
<feature type="transmembrane region" description="Helical" evidence="8">
    <location>
        <begin position="451"/>
        <end position="473"/>
    </location>
</feature>
<dbReference type="GO" id="GO:0022857">
    <property type="term" value="F:transmembrane transporter activity"/>
    <property type="evidence" value="ECO:0007669"/>
    <property type="project" value="InterPro"/>
</dbReference>
<dbReference type="PRINTS" id="PR01036">
    <property type="entry name" value="TCRTETB"/>
</dbReference>
<keyword evidence="5 8" id="KW-0812">Transmembrane</keyword>
<feature type="transmembrane region" description="Helical" evidence="8">
    <location>
        <begin position="180"/>
        <end position="198"/>
    </location>
</feature>
<evidence type="ECO:0000256" key="7">
    <source>
        <dbReference type="ARBA" id="ARBA00023136"/>
    </source>
</evidence>
<gene>
    <name evidence="10" type="ORF">F9U64_18795</name>
</gene>
<evidence type="ECO:0000256" key="8">
    <source>
        <dbReference type="SAM" id="Phobius"/>
    </source>
</evidence>
<dbReference type="InterPro" id="IPR011701">
    <property type="entry name" value="MFS"/>
</dbReference>
<evidence type="ECO:0000256" key="5">
    <source>
        <dbReference type="ARBA" id="ARBA00022692"/>
    </source>
</evidence>
<dbReference type="EMBL" id="WEID01000098">
    <property type="protein sequence ID" value="KAB8126986.1"/>
    <property type="molecule type" value="Genomic_DNA"/>
</dbReference>
<evidence type="ECO:0000256" key="1">
    <source>
        <dbReference type="ARBA" id="ARBA00004651"/>
    </source>
</evidence>
<feature type="transmembrane region" description="Helical" evidence="8">
    <location>
        <begin position="93"/>
        <end position="113"/>
    </location>
</feature>
<dbReference type="AlphaFoldDB" id="A0A7C8GRK9"/>
<dbReference type="PANTHER" id="PTHR42718:SF9">
    <property type="entry name" value="MAJOR FACILITATOR SUPERFAMILY MULTIDRUG TRANSPORTER MFSC"/>
    <property type="match status" value="1"/>
</dbReference>
<evidence type="ECO:0000256" key="3">
    <source>
        <dbReference type="ARBA" id="ARBA00022448"/>
    </source>
</evidence>
<dbReference type="NCBIfam" id="TIGR00711">
    <property type="entry name" value="efflux_EmrB"/>
    <property type="match status" value="1"/>
</dbReference>
<feature type="transmembrane region" description="Helical" evidence="8">
    <location>
        <begin position="410"/>
        <end position="431"/>
    </location>
</feature>
<comment type="subcellular location">
    <subcellularLocation>
        <location evidence="1">Cell membrane</location>
        <topology evidence="1">Multi-pass membrane protein</topology>
    </subcellularLocation>
</comment>
<dbReference type="InterPro" id="IPR020846">
    <property type="entry name" value="MFS_dom"/>
</dbReference>
<reference evidence="10 11" key="1">
    <citation type="submission" date="2019-10" db="EMBL/GenBank/DDBJ databases">
        <title>Gracilibacillus sp. nov. isolated from rice seeds.</title>
        <authorList>
            <person name="He S."/>
        </authorList>
    </citation>
    <scope>NUCLEOTIDE SEQUENCE [LARGE SCALE GENOMIC DNA]</scope>
    <source>
        <strain evidence="10 11">TD8</strain>
    </source>
</reference>
<feature type="transmembrane region" description="Helical" evidence="8">
    <location>
        <begin position="119"/>
        <end position="138"/>
    </location>
</feature>
<keyword evidence="7 8" id="KW-0472">Membrane</keyword>
<comment type="similarity">
    <text evidence="2">Belongs to the major facilitator superfamily. EmrB family.</text>
</comment>